<dbReference type="AlphaFoldDB" id="A0A1B6JL36"/>
<accession>A0A1B6JL36</accession>
<name>A0A1B6JL36_9HEMI</name>
<sequence>MSPNQRRLFVLSVILLLQGSCSRSVLDFIRQIKNRIFIPSNVPPPTQKPYPECSGLDQVCSTSYDCCNYLACSKFILFEWKRVCYTDYIYEEVPTSTSVDDLVQYAY</sequence>
<gene>
    <name evidence="2" type="ORF">g.25108</name>
</gene>
<dbReference type="EMBL" id="GECU01007829">
    <property type="protein sequence ID" value="JAS99877.1"/>
    <property type="molecule type" value="Transcribed_RNA"/>
</dbReference>
<evidence type="ECO:0000313" key="2">
    <source>
        <dbReference type="EMBL" id="JAS99877.1"/>
    </source>
</evidence>
<feature type="signal peptide" evidence="1">
    <location>
        <begin position="1"/>
        <end position="22"/>
    </location>
</feature>
<protein>
    <recommendedName>
        <fullName evidence="3">WAP domain-containing protein</fullName>
    </recommendedName>
</protein>
<evidence type="ECO:0000256" key="1">
    <source>
        <dbReference type="SAM" id="SignalP"/>
    </source>
</evidence>
<evidence type="ECO:0008006" key="3">
    <source>
        <dbReference type="Google" id="ProtNLM"/>
    </source>
</evidence>
<feature type="chain" id="PRO_5008585853" description="WAP domain-containing protein" evidence="1">
    <location>
        <begin position="23"/>
        <end position="107"/>
    </location>
</feature>
<organism evidence="2">
    <name type="scientific">Homalodisca liturata</name>
    <dbReference type="NCBI Taxonomy" id="320908"/>
    <lineage>
        <taxon>Eukaryota</taxon>
        <taxon>Metazoa</taxon>
        <taxon>Ecdysozoa</taxon>
        <taxon>Arthropoda</taxon>
        <taxon>Hexapoda</taxon>
        <taxon>Insecta</taxon>
        <taxon>Pterygota</taxon>
        <taxon>Neoptera</taxon>
        <taxon>Paraneoptera</taxon>
        <taxon>Hemiptera</taxon>
        <taxon>Auchenorrhyncha</taxon>
        <taxon>Membracoidea</taxon>
        <taxon>Cicadellidae</taxon>
        <taxon>Cicadellinae</taxon>
        <taxon>Proconiini</taxon>
        <taxon>Homalodisca</taxon>
    </lineage>
</organism>
<keyword evidence="1" id="KW-0732">Signal</keyword>
<proteinExistence type="predicted"/>
<reference evidence="2" key="1">
    <citation type="submission" date="2015-11" db="EMBL/GenBank/DDBJ databases">
        <title>De novo transcriptome assembly of four potential Pierce s Disease insect vectors from Arizona vineyards.</title>
        <authorList>
            <person name="Tassone E.E."/>
        </authorList>
    </citation>
    <scope>NUCLEOTIDE SEQUENCE</scope>
</reference>